<name>A0A5D3B6V8_9TREE</name>
<keyword evidence="2" id="KW-1185">Reference proteome</keyword>
<gene>
    <name evidence="1" type="ORF">B9479_000508</name>
</gene>
<evidence type="ECO:0000313" key="2">
    <source>
        <dbReference type="Proteomes" id="UP000322245"/>
    </source>
</evidence>
<evidence type="ECO:0000313" key="1">
    <source>
        <dbReference type="EMBL" id="TYJ58672.1"/>
    </source>
</evidence>
<protein>
    <submittedName>
        <fullName evidence="1">Uncharacterized protein</fullName>
    </submittedName>
</protein>
<proteinExistence type="predicted"/>
<organism evidence="1 2">
    <name type="scientific">Cryptococcus floricola</name>
    <dbReference type="NCBI Taxonomy" id="2591691"/>
    <lineage>
        <taxon>Eukaryota</taxon>
        <taxon>Fungi</taxon>
        <taxon>Dikarya</taxon>
        <taxon>Basidiomycota</taxon>
        <taxon>Agaricomycotina</taxon>
        <taxon>Tremellomycetes</taxon>
        <taxon>Tremellales</taxon>
        <taxon>Cryptococcaceae</taxon>
        <taxon>Cryptococcus</taxon>
    </lineage>
</organism>
<dbReference type="AlphaFoldDB" id="A0A5D3B6V8"/>
<dbReference type="Proteomes" id="UP000322245">
    <property type="component" value="Unassembled WGS sequence"/>
</dbReference>
<dbReference type="EMBL" id="NIDF01000003">
    <property type="protein sequence ID" value="TYJ58672.1"/>
    <property type="molecule type" value="Genomic_DNA"/>
</dbReference>
<sequence>MSVFQVQCVDARNTSAQTLQQTPHVATGWISAANEMEHSQWLEQD</sequence>
<comment type="caution">
    <text evidence="1">The sequence shown here is derived from an EMBL/GenBank/DDBJ whole genome shotgun (WGS) entry which is preliminary data.</text>
</comment>
<reference evidence="1 2" key="1">
    <citation type="submission" date="2017-05" db="EMBL/GenBank/DDBJ databases">
        <title>The Genome Sequence of Tsuchiyaea wingfieldii DSM 27421.</title>
        <authorList>
            <person name="Cuomo C."/>
            <person name="Passer A."/>
            <person name="Billmyre B."/>
            <person name="Heitman J."/>
        </authorList>
    </citation>
    <scope>NUCLEOTIDE SEQUENCE [LARGE SCALE GENOMIC DNA]</scope>
    <source>
        <strain evidence="1 2">DSM 27421</strain>
    </source>
</reference>
<accession>A0A5D3B6V8</accession>